<evidence type="ECO:0000313" key="3">
    <source>
        <dbReference type="Proteomes" id="UP000828251"/>
    </source>
</evidence>
<evidence type="ECO:0008006" key="4">
    <source>
        <dbReference type="Google" id="ProtNLM"/>
    </source>
</evidence>
<dbReference type="PANTHER" id="PTHR31087:SF162">
    <property type="entry name" value="PROTEIN LURP-ONE-RELATED 10-LIKE"/>
    <property type="match status" value="1"/>
</dbReference>
<protein>
    <recommendedName>
        <fullName evidence="4">Protein LURP-one-related 10-like</fullName>
    </recommendedName>
</protein>
<proteinExistence type="inferred from homology"/>
<gene>
    <name evidence="2" type="ORF">J1N35_014303</name>
</gene>
<comment type="caution">
    <text evidence="2">The sequence shown here is derived from an EMBL/GenBank/DDBJ whole genome shotgun (WGS) entry which is preliminary data.</text>
</comment>
<dbReference type="Pfam" id="PF04525">
    <property type="entry name" value="LOR"/>
    <property type="match status" value="1"/>
</dbReference>
<reference evidence="2 3" key="1">
    <citation type="journal article" date="2021" name="Plant Biotechnol. J.">
        <title>Multi-omics assisted identification of the key and species-specific regulatory components of drought-tolerant mechanisms in Gossypium stocksii.</title>
        <authorList>
            <person name="Yu D."/>
            <person name="Ke L."/>
            <person name="Zhang D."/>
            <person name="Wu Y."/>
            <person name="Sun Y."/>
            <person name="Mei J."/>
            <person name="Sun J."/>
            <person name="Sun Y."/>
        </authorList>
    </citation>
    <scope>NUCLEOTIDE SEQUENCE [LARGE SCALE GENOMIC DNA]</scope>
    <source>
        <strain evidence="3">cv. E1</strain>
        <tissue evidence="2">Leaf</tissue>
    </source>
</reference>
<evidence type="ECO:0000313" key="2">
    <source>
        <dbReference type="EMBL" id="KAH1097382.1"/>
    </source>
</evidence>
<dbReference type="OrthoDB" id="97518at2759"/>
<dbReference type="InterPro" id="IPR025659">
    <property type="entry name" value="Tubby-like_C"/>
</dbReference>
<accession>A0A9D3VU19</accession>
<name>A0A9D3VU19_9ROSI</name>
<dbReference type="PANTHER" id="PTHR31087">
    <property type="match status" value="1"/>
</dbReference>
<keyword evidence="3" id="KW-1185">Reference proteome</keyword>
<dbReference type="Gene3D" id="2.40.160.200">
    <property type="entry name" value="LURP1-related"/>
    <property type="match status" value="1"/>
</dbReference>
<sequence length="220" mass="23999">MAYPSSGSSQPLANPVSIISSHFCAPHPIDLAIIRKVLTISDGNFVVTDINGNIVFKVKGAFLSVHNRRVLLDGGGNHIVTLKQKLMSAHDRWQVFKGDGTDSSDLLFSAKRSSMFQLKTKLDVFLANNTKEEVCDFKVNGSWLERSCVVYAGESSTVVAQMHKKHTVESILIGKDKFMVTVYPNIDYAFVVALIVILDGINKEDSSGSGGDFDFLGGIN</sequence>
<dbReference type="SUPFAM" id="SSF54518">
    <property type="entry name" value="Tubby C-terminal domain-like"/>
    <property type="match status" value="1"/>
</dbReference>
<dbReference type="Proteomes" id="UP000828251">
    <property type="component" value="Unassembled WGS sequence"/>
</dbReference>
<dbReference type="InterPro" id="IPR007612">
    <property type="entry name" value="LOR"/>
</dbReference>
<organism evidence="2 3">
    <name type="scientific">Gossypium stocksii</name>
    <dbReference type="NCBI Taxonomy" id="47602"/>
    <lineage>
        <taxon>Eukaryota</taxon>
        <taxon>Viridiplantae</taxon>
        <taxon>Streptophyta</taxon>
        <taxon>Embryophyta</taxon>
        <taxon>Tracheophyta</taxon>
        <taxon>Spermatophyta</taxon>
        <taxon>Magnoliopsida</taxon>
        <taxon>eudicotyledons</taxon>
        <taxon>Gunneridae</taxon>
        <taxon>Pentapetalae</taxon>
        <taxon>rosids</taxon>
        <taxon>malvids</taxon>
        <taxon>Malvales</taxon>
        <taxon>Malvaceae</taxon>
        <taxon>Malvoideae</taxon>
        <taxon>Gossypium</taxon>
    </lineage>
</organism>
<evidence type="ECO:0000256" key="1">
    <source>
        <dbReference type="ARBA" id="ARBA00005437"/>
    </source>
</evidence>
<dbReference type="EMBL" id="JAIQCV010000005">
    <property type="protein sequence ID" value="KAH1097382.1"/>
    <property type="molecule type" value="Genomic_DNA"/>
</dbReference>
<comment type="similarity">
    <text evidence="1">Belongs to the LOR family.</text>
</comment>
<dbReference type="InterPro" id="IPR038595">
    <property type="entry name" value="LOR_sf"/>
</dbReference>
<dbReference type="AlphaFoldDB" id="A0A9D3VU19"/>